<keyword evidence="3" id="KW-1185">Reference proteome</keyword>
<dbReference type="PANTHER" id="PTHR35870">
    <property type="entry name" value="PROTEIN, PUTATIVE (AFU_ORTHOLOGUE AFUA_5G03330)-RELATED"/>
    <property type="match status" value="1"/>
</dbReference>
<sequence length="443" mass="50221">MSTPAVRLTAATTGVCNLPGITPASANAVNERLSENHRTHHIFFDTFGRHNHLVHHLLAIYDLGAPARVINTGYTRESSYQRDLSSVTPPTSPSEADLSEPARWKGYLGNAAAYSIFLEYFTKEIEKHGYEKVVNRTLFARTETADDMLVRFFAGFLHPFIHVGYGIEFRQPVIVAEGLAMAAIQDAWMRELFIPAEEKAQVAAAAGDTTLEALLNKIRCDEKLRLAPRWADGNKIKGVLERASQEMLSYASQYTVPVEKLQEKLAESINAVALFTAAAQREDKEIKMDFYYMHGHNSSLFLPVYLRQEWISLANKVRLLEWKGRHDLALYASRRAPELRVNDIRNYVPKENPETNPWLNIIDRTLKVEDDGHTAKFVRACINGEKICAPYQAHEEKGFLVKGDMWIKIAQMCVDSVEAEGARWARSVGFDEAWEEYGPRKQY</sequence>
<evidence type="ECO:0008006" key="4">
    <source>
        <dbReference type="Google" id="ProtNLM"/>
    </source>
</evidence>
<gene>
    <name evidence="2" type="ORF">FN846DRAFT_784085</name>
</gene>
<dbReference type="InParanoid" id="A0A5J5EM23"/>
<dbReference type="Proteomes" id="UP000326924">
    <property type="component" value="Unassembled WGS sequence"/>
</dbReference>
<dbReference type="OrthoDB" id="10004862at2759"/>
<evidence type="ECO:0000256" key="1">
    <source>
        <dbReference type="ARBA" id="ARBA00023002"/>
    </source>
</evidence>
<keyword evidence="1" id="KW-0560">Oxidoreductase</keyword>
<dbReference type="EMBL" id="VXIS01000228">
    <property type="protein sequence ID" value="KAA8896096.1"/>
    <property type="molecule type" value="Genomic_DNA"/>
</dbReference>
<dbReference type="InterPro" id="IPR025337">
    <property type="entry name" value="Questin_oxidase-like"/>
</dbReference>
<accession>A0A5J5EM23</accession>
<evidence type="ECO:0000313" key="3">
    <source>
        <dbReference type="Proteomes" id="UP000326924"/>
    </source>
</evidence>
<dbReference type="AlphaFoldDB" id="A0A5J5EM23"/>
<organism evidence="2 3">
    <name type="scientific">Sphaerosporella brunnea</name>
    <dbReference type="NCBI Taxonomy" id="1250544"/>
    <lineage>
        <taxon>Eukaryota</taxon>
        <taxon>Fungi</taxon>
        <taxon>Dikarya</taxon>
        <taxon>Ascomycota</taxon>
        <taxon>Pezizomycotina</taxon>
        <taxon>Pezizomycetes</taxon>
        <taxon>Pezizales</taxon>
        <taxon>Pyronemataceae</taxon>
        <taxon>Sphaerosporella</taxon>
    </lineage>
</organism>
<name>A0A5J5EM23_9PEZI</name>
<proteinExistence type="predicted"/>
<dbReference type="GO" id="GO:0016491">
    <property type="term" value="F:oxidoreductase activity"/>
    <property type="evidence" value="ECO:0007669"/>
    <property type="project" value="UniProtKB-KW"/>
</dbReference>
<reference evidence="2 3" key="1">
    <citation type="submission" date="2019-09" db="EMBL/GenBank/DDBJ databases">
        <title>Draft genome of the ectomycorrhizal ascomycete Sphaerosporella brunnea.</title>
        <authorList>
            <consortium name="DOE Joint Genome Institute"/>
            <person name="Benucci G.M."/>
            <person name="Marozzi G."/>
            <person name="Antonielli L."/>
            <person name="Sanchez S."/>
            <person name="Marco P."/>
            <person name="Wang X."/>
            <person name="Falini L.B."/>
            <person name="Barry K."/>
            <person name="Haridas S."/>
            <person name="Lipzen A."/>
            <person name="Labutti K."/>
            <person name="Grigoriev I.V."/>
            <person name="Murat C."/>
            <person name="Martin F."/>
            <person name="Albertini E."/>
            <person name="Donnini D."/>
            <person name="Bonito G."/>
        </authorList>
    </citation>
    <scope>NUCLEOTIDE SEQUENCE [LARGE SCALE GENOMIC DNA]</scope>
    <source>
        <strain evidence="2 3">Sb_GMNB300</strain>
    </source>
</reference>
<protein>
    <recommendedName>
        <fullName evidence="4">HypA-like protein</fullName>
    </recommendedName>
</protein>
<comment type="caution">
    <text evidence="2">The sequence shown here is derived from an EMBL/GenBank/DDBJ whole genome shotgun (WGS) entry which is preliminary data.</text>
</comment>
<dbReference type="Pfam" id="PF14027">
    <property type="entry name" value="Questin_oxidase"/>
    <property type="match status" value="1"/>
</dbReference>
<dbReference type="PANTHER" id="PTHR35870:SF1">
    <property type="entry name" value="PROTEIN, PUTATIVE (AFU_ORTHOLOGUE AFUA_5G03330)-RELATED"/>
    <property type="match status" value="1"/>
</dbReference>
<evidence type="ECO:0000313" key="2">
    <source>
        <dbReference type="EMBL" id="KAA8896096.1"/>
    </source>
</evidence>